<proteinExistence type="predicted"/>
<name>A0ABQ9XH49_9EUKA</name>
<dbReference type="EMBL" id="JARBJD010000125">
    <property type="protein sequence ID" value="KAK2951019.1"/>
    <property type="molecule type" value="Genomic_DNA"/>
</dbReference>
<keyword evidence="2" id="KW-1185">Reference proteome</keyword>
<reference evidence="1 2" key="1">
    <citation type="journal article" date="2022" name="bioRxiv">
        <title>Genomics of Preaxostyla Flagellates Illuminates Evolutionary Transitions and the Path Towards Mitochondrial Loss.</title>
        <authorList>
            <person name="Novak L.V.F."/>
            <person name="Treitli S.C."/>
            <person name="Pyrih J."/>
            <person name="Halakuc P."/>
            <person name="Pipaliya S.V."/>
            <person name="Vacek V."/>
            <person name="Brzon O."/>
            <person name="Soukal P."/>
            <person name="Eme L."/>
            <person name="Dacks J.B."/>
            <person name="Karnkowska A."/>
            <person name="Elias M."/>
            <person name="Hampl V."/>
        </authorList>
    </citation>
    <scope>NUCLEOTIDE SEQUENCE [LARGE SCALE GENOMIC DNA]</scope>
    <source>
        <strain evidence="1">NAU3</strain>
        <tissue evidence="1">Gut</tissue>
    </source>
</reference>
<evidence type="ECO:0000313" key="1">
    <source>
        <dbReference type="EMBL" id="KAK2951019.1"/>
    </source>
</evidence>
<accession>A0ABQ9XH49</accession>
<gene>
    <name evidence="1" type="ORF">BLNAU_13980</name>
</gene>
<sequence length="94" mass="10565">MLVRVGHTGGVDYRPANVPVQFSGLLYNHIQSDSSPSPKVTLCWSVKMPRSSHQRVWLNCMARDQQSLDLQPNLVVDNAEEISLTLLLLRACYV</sequence>
<evidence type="ECO:0000313" key="2">
    <source>
        <dbReference type="Proteomes" id="UP001281761"/>
    </source>
</evidence>
<dbReference type="Proteomes" id="UP001281761">
    <property type="component" value="Unassembled WGS sequence"/>
</dbReference>
<protein>
    <submittedName>
        <fullName evidence="1">Uncharacterized protein</fullName>
    </submittedName>
</protein>
<organism evidence="1 2">
    <name type="scientific">Blattamonas nauphoetae</name>
    <dbReference type="NCBI Taxonomy" id="2049346"/>
    <lineage>
        <taxon>Eukaryota</taxon>
        <taxon>Metamonada</taxon>
        <taxon>Preaxostyla</taxon>
        <taxon>Oxymonadida</taxon>
        <taxon>Blattamonas</taxon>
    </lineage>
</organism>
<comment type="caution">
    <text evidence="1">The sequence shown here is derived from an EMBL/GenBank/DDBJ whole genome shotgun (WGS) entry which is preliminary data.</text>
</comment>